<name>A0A439CQH0_9PEZI</name>
<sequence>MSDRRSKGKMPDRRFEDKMLVRQESYEQSTSMFFYLLPQEIRDRIYGLYFSAVTLSYPMRKKPGRNAFALRKTCWRVRLEVGHRWMHHVLFEFATCIDMFDKLSNLPASTISNIRHMRVHDALHPNPPWVLEGHHLPHMLKQFPPLQLDRLTVLQKHRPRKCCETIELLLDEGNLKELHYIVMGPAMIPPYQFSRHSSLALHAIPHEMHWIPSCHWKQIMENRDGESTKPSVAVYVSTKSTLFEKVTTHCWGID</sequence>
<comment type="caution">
    <text evidence="1">The sequence shown here is derived from an EMBL/GenBank/DDBJ whole genome shotgun (WGS) entry which is preliminary data.</text>
</comment>
<reference evidence="1 2" key="1">
    <citation type="submission" date="2018-12" db="EMBL/GenBank/DDBJ databases">
        <title>Draft genome sequence of Xylaria grammica IHI A82.</title>
        <authorList>
            <person name="Buettner E."/>
            <person name="Kellner H."/>
        </authorList>
    </citation>
    <scope>NUCLEOTIDE SEQUENCE [LARGE SCALE GENOMIC DNA]</scope>
    <source>
        <strain evidence="1 2">IHI A82</strain>
    </source>
</reference>
<keyword evidence="2" id="KW-1185">Reference proteome</keyword>
<organism evidence="1 2">
    <name type="scientific">Xylaria grammica</name>
    <dbReference type="NCBI Taxonomy" id="363999"/>
    <lineage>
        <taxon>Eukaryota</taxon>
        <taxon>Fungi</taxon>
        <taxon>Dikarya</taxon>
        <taxon>Ascomycota</taxon>
        <taxon>Pezizomycotina</taxon>
        <taxon>Sordariomycetes</taxon>
        <taxon>Xylariomycetidae</taxon>
        <taxon>Xylariales</taxon>
        <taxon>Xylariaceae</taxon>
        <taxon>Xylaria</taxon>
    </lineage>
</organism>
<dbReference type="Proteomes" id="UP000286045">
    <property type="component" value="Unassembled WGS sequence"/>
</dbReference>
<evidence type="ECO:0000313" key="1">
    <source>
        <dbReference type="EMBL" id="RWA04404.1"/>
    </source>
</evidence>
<dbReference type="EMBL" id="RYZI01000575">
    <property type="protein sequence ID" value="RWA04404.1"/>
    <property type="molecule type" value="Genomic_DNA"/>
</dbReference>
<gene>
    <name evidence="1" type="ORF">EKO27_g10703</name>
</gene>
<dbReference type="AlphaFoldDB" id="A0A439CQH0"/>
<evidence type="ECO:0000313" key="2">
    <source>
        <dbReference type="Proteomes" id="UP000286045"/>
    </source>
</evidence>
<proteinExistence type="predicted"/>
<protein>
    <submittedName>
        <fullName evidence="1">Uncharacterized protein</fullName>
    </submittedName>
</protein>
<accession>A0A439CQH0</accession>